<dbReference type="AlphaFoldDB" id="A0A1G6MV22"/>
<gene>
    <name evidence="1" type="ORF">SAMN05444580_101327</name>
</gene>
<sequence>MLSVIGPMAPGASRCGNVWCRVVTTGSQCETGAGVVLVSDQRDWVHRAERGRTPTGAAPLRSLAQCARLTAETTARSEAVVIEVATPTPHTTLLVPSGVVTAASTYAAALASSPADMACSL</sequence>
<dbReference type="Proteomes" id="UP000199417">
    <property type="component" value="Unassembled WGS sequence"/>
</dbReference>
<reference evidence="1 2" key="1">
    <citation type="submission" date="2016-10" db="EMBL/GenBank/DDBJ databases">
        <authorList>
            <person name="de Groot N.N."/>
        </authorList>
    </citation>
    <scope>NUCLEOTIDE SEQUENCE [LARGE SCALE GENOMIC DNA]</scope>
    <source>
        <strain evidence="1 2">JCM 11308</strain>
    </source>
</reference>
<name>A0A1G6MV22_9NOCA</name>
<dbReference type="EMBL" id="FNAB01000001">
    <property type="protein sequence ID" value="SDC59468.1"/>
    <property type="molecule type" value="Genomic_DNA"/>
</dbReference>
<protein>
    <submittedName>
        <fullName evidence="1">Uncharacterized protein</fullName>
    </submittedName>
</protein>
<proteinExistence type="predicted"/>
<keyword evidence="2" id="KW-1185">Reference proteome</keyword>
<organism evidence="1 2">
    <name type="scientific">Rhodococcus tukisamuensis</name>
    <dbReference type="NCBI Taxonomy" id="168276"/>
    <lineage>
        <taxon>Bacteria</taxon>
        <taxon>Bacillati</taxon>
        <taxon>Actinomycetota</taxon>
        <taxon>Actinomycetes</taxon>
        <taxon>Mycobacteriales</taxon>
        <taxon>Nocardiaceae</taxon>
        <taxon>Rhodococcus</taxon>
    </lineage>
</organism>
<evidence type="ECO:0000313" key="1">
    <source>
        <dbReference type="EMBL" id="SDC59468.1"/>
    </source>
</evidence>
<evidence type="ECO:0000313" key="2">
    <source>
        <dbReference type="Proteomes" id="UP000199417"/>
    </source>
</evidence>
<accession>A0A1G6MV22</accession>